<accession>A0AA37TBM4</accession>
<keyword evidence="3" id="KW-1185">Reference proteome</keyword>
<protein>
    <submittedName>
        <fullName evidence="2">Uncharacterized protein</fullName>
    </submittedName>
</protein>
<evidence type="ECO:0000313" key="3">
    <source>
        <dbReference type="Proteomes" id="UP001156870"/>
    </source>
</evidence>
<dbReference type="EMBL" id="BSPD01000065">
    <property type="protein sequence ID" value="GLS27160.1"/>
    <property type="molecule type" value="Genomic_DNA"/>
</dbReference>
<feature type="chain" id="PRO_5041251785" evidence="1">
    <location>
        <begin position="26"/>
        <end position="533"/>
    </location>
</feature>
<reference evidence="2 3" key="1">
    <citation type="journal article" date="2014" name="Int. J. Syst. Evol. Microbiol.">
        <title>Complete genome sequence of Corynebacterium casei LMG S-19264T (=DSM 44701T), isolated from a smear-ripened cheese.</title>
        <authorList>
            <consortium name="US DOE Joint Genome Institute (JGI-PGF)"/>
            <person name="Walter F."/>
            <person name="Albersmeier A."/>
            <person name="Kalinowski J."/>
            <person name="Ruckert C."/>
        </authorList>
    </citation>
    <scope>NUCLEOTIDE SEQUENCE [LARGE SCALE GENOMIC DNA]</scope>
    <source>
        <strain evidence="2 3">NBRC 110095</strain>
    </source>
</reference>
<gene>
    <name evidence="2" type="ORF">GCM10007877_28790</name>
</gene>
<feature type="signal peptide" evidence="1">
    <location>
        <begin position="1"/>
        <end position="25"/>
    </location>
</feature>
<evidence type="ECO:0000313" key="2">
    <source>
        <dbReference type="EMBL" id="GLS27160.1"/>
    </source>
</evidence>
<evidence type="ECO:0000256" key="1">
    <source>
        <dbReference type="SAM" id="SignalP"/>
    </source>
</evidence>
<dbReference type="Proteomes" id="UP001156870">
    <property type="component" value="Unassembled WGS sequence"/>
</dbReference>
<dbReference type="AlphaFoldDB" id="A0AA37TBM4"/>
<sequence length="533" mass="59801">MKYALFTVYLFTVHFTALCHQAATAGTIEHSAMTSSLRLEVAAEKRPPNAPYDDEYEIDFDNDEARWLSLGQETSMRLNTWEQVYQGGISGQGDMEYKVTLYSDHVGQLSYHSDIEGISQGTDIFNPKVALFGEIGFNLEYLSREGNGVIVYTETTEIRSDSSSADQPKTIVNTRTEPLNAGGNGLYHQDYFEVADDWPNQAAHYISFQKSSPQTTLEWAIRENHYQFDGEENSDRFLNAETTMVGGSTAYRLPKIVQNTPLSPAPYQQVGINSGMLPVSPGGVYRYSASFLNEAGRLFATGFLSITELGAKHQFLKETTLQTYSSHQLFSMSEKTHFVLLSVLSAPPMIDDITSDKTARYVDNVHLEYKGSIENRTNYHFNAEDNSLPLLMTGELKQAGEPASVIHTETGFVYAFAPNEYAESEFLAVDSSQPYFFSARGKTNVGSTYGHLFIEYYTRDFTKAQGPYAHLQLASASSAPMEWVTYSKLAIQNQEKFYFPPDVRYVKLTVGSDLYSQPDSVLLYDDIRLQQAQ</sequence>
<proteinExistence type="predicted"/>
<dbReference type="RefSeq" id="WP_232592808.1">
    <property type="nucleotide sequence ID" value="NZ_BSPD01000065.1"/>
</dbReference>
<keyword evidence="1" id="KW-0732">Signal</keyword>
<comment type="caution">
    <text evidence="2">The sequence shown here is derived from an EMBL/GenBank/DDBJ whole genome shotgun (WGS) entry which is preliminary data.</text>
</comment>
<name>A0AA37TBM4_9GAMM</name>
<organism evidence="2 3">
    <name type="scientific">Marinibactrum halimedae</name>
    <dbReference type="NCBI Taxonomy" id="1444977"/>
    <lineage>
        <taxon>Bacteria</taxon>
        <taxon>Pseudomonadati</taxon>
        <taxon>Pseudomonadota</taxon>
        <taxon>Gammaproteobacteria</taxon>
        <taxon>Cellvibrionales</taxon>
        <taxon>Cellvibrionaceae</taxon>
        <taxon>Marinibactrum</taxon>
    </lineage>
</organism>